<feature type="coiled-coil region" evidence="1">
    <location>
        <begin position="632"/>
        <end position="659"/>
    </location>
</feature>
<keyword evidence="1" id="KW-0175">Coiled coil</keyword>
<feature type="domain" description="Calmodulin-binding" evidence="3">
    <location>
        <begin position="581"/>
        <end position="696"/>
    </location>
</feature>
<evidence type="ECO:0000313" key="4">
    <source>
        <dbReference type="EMBL" id="KAF5821287.1"/>
    </source>
</evidence>
<feature type="compositionally biased region" description="Basic and acidic residues" evidence="2">
    <location>
        <begin position="224"/>
        <end position="233"/>
    </location>
</feature>
<dbReference type="InterPro" id="IPR012417">
    <property type="entry name" value="CaM-bd_dom_pln"/>
</dbReference>
<feature type="compositionally biased region" description="Low complexity" evidence="2">
    <location>
        <begin position="20"/>
        <end position="38"/>
    </location>
</feature>
<feature type="region of interest" description="Disordered" evidence="2">
    <location>
        <begin position="496"/>
        <end position="521"/>
    </location>
</feature>
<feature type="compositionally biased region" description="Basic and acidic residues" evidence="2">
    <location>
        <begin position="39"/>
        <end position="52"/>
    </location>
</feature>
<name>A0A9K3P1I9_HELAN</name>
<dbReference type="GO" id="GO:0005516">
    <property type="term" value="F:calmodulin binding"/>
    <property type="evidence" value="ECO:0007669"/>
    <property type="project" value="InterPro"/>
</dbReference>
<dbReference type="Pfam" id="PF07839">
    <property type="entry name" value="CaM_binding"/>
    <property type="match status" value="2"/>
</dbReference>
<gene>
    <name evidence="4" type="ORF">HanXRQr2_Chr01g0012141</name>
</gene>
<evidence type="ECO:0000259" key="3">
    <source>
        <dbReference type="SMART" id="SM01054"/>
    </source>
</evidence>
<dbReference type="PANTHER" id="PTHR33923:SF3">
    <property type="entry name" value="CALMODULIN BINDING PROTEIN PICBP"/>
    <property type="match status" value="1"/>
</dbReference>
<keyword evidence="4" id="KW-0808">Transferase</keyword>
<reference evidence="4" key="1">
    <citation type="journal article" date="2017" name="Nature">
        <title>The sunflower genome provides insights into oil metabolism, flowering and Asterid evolution.</title>
        <authorList>
            <person name="Badouin H."/>
            <person name="Gouzy J."/>
            <person name="Grassa C.J."/>
            <person name="Murat F."/>
            <person name="Staton S.E."/>
            <person name="Cottret L."/>
            <person name="Lelandais-Briere C."/>
            <person name="Owens G.L."/>
            <person name="Carrere S."/>
            <person name="Mayjonade B."/>
            <person name="Legrand L."/>
            <person name="Gill N."/>
            <person name="Kane N.C."/>
            <person name="Bowers J.E."/>
            <person name="Hubner S."/>
            <person name="Bellec A."/>
            <person name="Berard A."/>
            <person name="Berges H."/>
            <person name="Blanchet N."/>
            <person name="Boniface M.C."/>
            <person name="Brunel D."/>
            <person name="Catrice O."/>
            <person name="Chaidir N."/>
            <person name="Claudel C."/>
            <person name="Donnadieu C."/>
            <person name="Faraut T."/>
            <person name="Fievet G."/>
            <person name="Helmstetter N."/>
            <person name="King M."/>
            <person name="Knapp S.J."/>
            <person name="Lai Z."/>
            <person name="Le Paslier M.C."/>
            <person name="Lippi Y."/>
            <person name="Lorenzon L."/>
            <person name="Mandel J.R."/>
            <person name="Marage G."/>
            <person name="Marchand G."/>
            <person name="Marquand E."/>
            <person name="Bret-Mestries E."/>
            <person name="Morien E."/>
            <person name="Nambeesan S."/>
            <person name="Nguyen T."/>
            <person name="Pegot-Espagnet P."/>
            <person name="Pouilly N."/>
            <person name="Raftis F."/>
            <person name="Sallet E."/>
            <person name="Schiex T."/>
            <person name="Thomas J."/>
            <person name="Vandecasteele C."/>
            <person name="Vares D."/>
            <person name="Vear F."/>
            <person name="Vautrin S."/>
            <person name="Crespi M."/>
            <person name="Mangin B."/>
            <person name="Burke J.M."/>
            <person name="Salse J."/>
            <person name="Munos S."/>
            <person name="Vincourt P."/>
            <person name="Rieseberg L.H."/>
            <person name="Langlade N.B."/>
        </authorList>
    </citation>
    <scope>NUCLEOTIDE SEQUENCE</scope>
    <source>
        <tissue evidence="4">Leaves</tissue>
    </source>
</reference>
<keyword evidence="4" id="KW-0418">Kinase</keyword>
<dbReference type="AlphaFoldDB" id="A0A9K3P1I9"/>
<sequence>MVKRVKTGYCNNRLGDSDSESTSVSSSIQGSISSATSSLDRHTTNVKEETRQKKPLNKSTSKKLATFRSFVASRRRRTQSKLSRSSIKLSDDGSTTPPQYSSIEASDESSNYIQKKPIQKFKRTSSLRSIKIFRSNNKNNSSTEESHSKRATVSSILKDSNFPEQLKHQPGPSQAKICPYQHCSLHGHQHEPPQTRFPYLRKRATNGQKIVKPESQPKYKSCGKKREVKGTKMGSKDDSIEFYAKTRPGTVSSRDHGDAEFADILKKDINGLDNRDFSDLIDENIEDSSGSKRVLEKEQSLEKTDHISMWRMIQQHMVSGLDAESGDMIVQQVDEEEKLETKAFDDDANQETEIRKMFAIKLVRDAIENILLSEVEDDQSFTSDQKEESLAPAAKEKPGSKTGAPDRWSYIKKVFILKKFIKQLEKVKKFNPKKAQDLPLPVETETVSLRRQSASGKKNSDEWMLDYALQKVVSELAPTQKRKVAMLVKAFESIAPAQEEESQESRSNSEIQKPNSSFINEESKPELDHIKMWHTIYQHVITDIATKIGSDFGEDSTTSEEQSLEQFTQTDAINLVQQSVNEILLPDIPSDQEQKKTEDGSVSKLQNWGKLKKLIMLKRSIKALEGFRKVKLQDPQEEMLKLEQERVDLRRQMMDERKKAEQWMIDYAVQHIVTKLTPSRKKRVSMLVEAFEAVVPFPEV</sequence>
<dbReference type="SMART" id="SM01054">
    <property type="entry name" value="CaM_binding"/>
    <property type="match status" value="2"/>
</dbReference>
<evidence type="ECO:0000256" key="2">
    <source>
        <dbReference type="SAM" id="MobiDB-lite"/>
    </source>
</evidence>
<dbReference type="EMBL" id="MNCJ02000316">
    <property type="protein sequence ID" value="KAF5821287.1"/>
    <property type="molecule type" value="Genomic_DNA"/>
</dbReference>
<comment type="caution">
    <text evidence="4">The sequence shown here is derived from an EMBL/GenBank/DDBJ whole genome shotgun (WGS) entry which is preliminary data.</text>
</comment>
<feature type="domain" description="Calmodulin-binding" evidence="3">
    <location>
        <begin position="382"/>
        <end position="496"/>
    </location>
</feature>
<dbReference type="Proteomes" id="UP000215914">
    <property type="component" value="Unassembled WGS sequence"/>
</dbReference>
<dbReference type="PANTHER" id="PTHR33923">
    <property type="entry name" value="CALMODULIN-BINDING PROTEIN-RELATED"/>
    <property type="match status" value="1"/>
</dbReference>
<reference evidence="4" key="2">
    <citation type="submission" date="2020-06" db="EMBL/GenBank/DDBJ databases">
        <title>Helianthus annuus Genome sequencing and assembly Release 2.</title>
        <authorList>
            <person name="Gouzy J."/>
            <person name="Langlade N."/>
            <person name="Munos S."/>
        </authorList>
    </citation>
    <scope>NUCLEOTIDE SEQUENCE</scope>
    <source>
        <tissue evidence="4">Leaves</tissue>
    </source>
</reference>
<dbReference type="EC" id="2.7.11.17" evidence="4"/>
<dbReference type="GO" id="GO:0004683">
    <property type="term" value="F:calcium/calmodulin-dependent protein kinase activity"/>
    <property type="evidence" value="ECO:0007669"/>
    <property type="project" value="UniProtKB-EC"/>
</dbReference>
<evidence type="ECO:0000256" key="1">
    <source>
        <dbReference type="SAM" id="Coils"/>
    </source>
</evidence>
<accession>A0A9K3P1I9</accession>
<organism evidence="4 5">
    <name type="scientific">Helianthus annuus</name>
    <name type="common">Common sunflower</name>
    <dbReference type="NCBI Taxonomy" id="4232"/>
    <lineage>
        <taxon>Eukaryota</taxon>
        <taxon>Viridiplantae</taxon>
        <taxon>Streptophyta</taxon>
        <taxon>Embryophyta</taxon>
        <taxon>Tracheophyta</taxon>
        <taxon>Spermatophyta</taxon>
        <taxon>Magnoliopsida</taxon>
        <taxon>eudicotyledons</taxon>
        <taxon>Gunneridae</taxon>
        <taxon>Pentapetalae</taxon>
        <taxon>asterids</taxon>
        <taxon>campanulids</taxon>
        <taxon>Asterales</taxon>
        <taxon>Asteraceae</taxon>
        <taxon>Asteroideae</taxon>
        <taxon>Heliantheae alliance</taxon>
        <taxon>Heliantheae</taxon>
        <taxon>Helianthus</taxon>
    </lineage>
</organism>
<dbReference type="Gramene" id="mRNA:HanXRQr2_Chr01g0012141">
    <property type="protein sequence ID" value="mRNA:HanXRQr2_Chr01g0012141"/>
    <property type="gene ID" value="HanXRQr2_Chr01g0012141"/>
</dbReference>
<feature type="compositionally biased region" description="Polar residues" evidence="2">
    <location>
        <begin position="80"/>
        <end position="113"/>
    </location>
</feature>
<feature type="compositionally biased region" description="Basic and acidic residues" evidence="2">
    <location>
        <begin position="384"/>
        <end position="399"/>
    </location>
</feature>
<protein>
    <submittedName>
        <fullName evidence="4">Calcium/calmodulin-dependent protein kinase</fullName>
        <ecNumber evidence="4">2.7.11.17</ecNumber>
    </submittedName>
</protein>
<feature type="region of interest" description="Disordered" evidence="2">
    <location>
        <begin position="381"/>
        <end position="404"/>
    </location>
</feature>
<evidence type="ECO:0000313" key="5">
    <source>
        <dbReference type="Proteomes" id="UP000215914"/>
    </source>
</evidence>
<keyword evidence="5" id="KW-1185">Reference proteome</keyword>
<feature type="region of interest" description="Disordered" evidence="2">
    <location>
        <begin position="1"/>
        <end position="152"/>
    </location>
</feature>
<dbReference type="InterPro" id="IPR044681">
    <property type="entry name" value="PICBP-like"/>
</dbReference>
<feature type="region of interest" description="Disordered" evidence="2">
    <location>
        <begin position="214"/>
        <end position="233"/>
    </location>
</feature>
<proteinExistence type="predicted"/>